<dbReference type="EMBL" id="JBITWC010000006">
    <property type="protein sequence ID" value="MFI8749376.1"/>
    <property type="molecule type" value="Genomic_DNA"/>
</dbReference>
<dbReference type="RefSeq" id="WP_399842818.1">
    <property type="nucleotide sequence ID" value="NZ_JBITWC010000006.1"/>
</dbReference>
<evidence type="ECO:0000313" key="3">
    <source>
        <dbReference type="Proteomes" id="UP001614338"/>
    </source>
</evidence>
<sequence length="312" mass="35096">MGSITHYDIIGDVHGQFDTLVKLLMRLGYREESQGWSQPGHLAVFVGDLIDKGPAPGAVLRLVRQMVDAGQALMVVGNHELNWVRDTYQHQDNPRAFIQAMRQHHDRQRLVDEFAAEEDGLALLLDHFKWLRTQPLYLEVGKCRVVHAWWHETSIQHLKAAGIHCLDDHAMAAYQDTYSPTYFAIDRVVAGCEHALRPYASATGFRTTRKRVRWWPNDVGLTHPMELEPTLARENGYSTNANPVFFGHYAMTGFPMRLGRNIACLDYAAAYGGELVAYRHSPGVALASKWFTSVSVARSSTTTKTRHAAIAS</sequence>
<dbReference type="SUPFAM" id="SSF56300">
    <property type="entry name" value="Metallo-dependent phosphatases"/>
    <property type="match status" value="1"/>
</dbReference>
<dbReference type="Gene3D" id="3.60.21.10">
    <property type="match status" value="1"/>
</dbReference>
<dbReference type="PANTHER" id="PTHR42850">
    <property type="entry name" value="METALLOPHOSPHOESTERASE"/>
    <property type="match status" value="1"/>
</dbReference>
<accession>A0ABW8BQ81</accession>
<reference evidence="2 3" key="1">
    <citation type="submission" date="2024-10" db="EMBL/GenBank/DDBJ databases">
        <title>The Natural Products Discovery Center: Release of the First 8490 Sequenced Strains for Exploring Actinobacteria Biosynthetic Diversity.</title>
        <authorList>
            <person name="Kalkreuter E."/>
            <person name="Kautsar S.A."/>
            <person name="Yang D."/>
            <person name="Bader C.D."/>
            <person name="Teijaro C.N."/>
            <person name="Fluegel L."/>
            <person name="Davis C.M."/>
            <person name="Simpson J.R."/>
            <person name="Lauterbach L."/>
            <person name="Steele A.D."/>
            <person name="Gui C."/>
            <person name="Meng S."/>
            <person name="Li G."/>
            <person name="Viehrig K."/>
            <person name="Ye F."/>
            <person name="Su P."/>
            <person name="Kiefer A.F."/>
            <person name="Nichols A."/>
            <person name="Cepeda A.J."/>
            <person name="Yan W."/>
            <person name="Fan B."/>
            <person name="Jiang Y."/>
            <person name="Adhikari A."/>
            <person name="Zheng C.-J."/>
            <person name="Schuster L."/>
            <person name="Cowan T.M."/>
            <person name="Smanski M.J."/>
            <person name="Chevrette M.G."/>
            <person name="De Carvalho L.P.S."/>
            <person name="Shen B."/>
        </authorList>
    </citation>
    <scope>NUCLEOTIDE SEQUENCE [LARGE SCALE GENOMIC DNA]</scope>
    <source>
        <strain evidence="2 3">NPDC077409</strain>
    </source>
</reference>
<evidence type="ECO:0000259" key="1">
    <source>
        <dbReference type="Pfam" id="PF00149"/>
    </source>
</evidence>
<feature type="domain" description="Calcineurin-like phosphoesterase" evidence="1">
    <location>
        <begin position="9"/>
        <end position="177"/>
    </location>
</feature>
<dbReference type="InterPro" id="IPR004843">
    <property type="entry name" value="Calcineurin-like_PHP"/>
</dbReference>
<gene>
    <name evidence="2" type="ORF">ACIGG6_05170</name>
</gene>
<dbReference type="InterPro" id="IPR050126">
    <property type="entry name" value="Ap4A_hydrolase"/>
</dbReference>
<keyword evidence="3" id="KW-1185">Reference proteome</keyword>
<dbReference type="Pfam" id="PF00149">
    <property type="entry name" value="Metallophos"/>
    <property type="match status" value="1"/>
</dbReference>
<comment type="caution">
    <text evidence="2">The sequence shown here is derived from an EMBL/GenBank/DDBJ whole genome shotgun (WGS) entry which is preliminary data.</text>
</comment>
<protein>
    <submittedName>
        <fullName evidence="2">Metallophosphoesterase</fullName>
    </submittedName>
</protein>
<dbReference type="Proteomes" id="UP001614338">
    <property type="component" value="Unassembled WGS sequence"/>
</dbReference>
<organism evidence="2 3">
    <name type="scientific">Vreelandella lionensis</name>
    <dbReference type="NCBI Taxonomy" id="1144478"/>
    <lineage>
        <taxon>Bacteria</taxon>
        <taxon>Pseudomonadati</taxon>
        <taxon>Pseudomonadota</taxon>
        <taxon>Gammaproteobacteria</taxon>
        <taxon>Oceanospirillales</taxon>
        <taxon>Halomonadaceae</taxon>
        <taxon>Vreelandella</taxon>
    </lineage>
</organism>
<proteinExistence type="predicted"/>
<dbReference type="InterPro" id="IPR029052">
    <property type="entry name" value="Metallo-depent_PP-like"/>
</dbReference>
<dbReference type="PANTHER" id="PTHR42850:SF7">
    <property type="entry name" value="BIS(5'-NUCLEOSYL)-TETRAPHOSPHATASE PRPE [ASYMMETRICAL]"/>
    <property type="match status" value="1"/>
</dbReference>
<name>A0ABW8BQ81_9GAMM</name>
<evidence type="ECO:0000313" key="2">
    <source>
        <dbReference type="EMBL" id="MFI8749376.1"/>
    </source>
</evidence>